<gene>
    <name evidence="3" type="ORF">E2C06_04590</name>
</gene>
<comment type="caution">
    <text evidence="3">The sequence shown here is derived from an EMBL/GenBank/DDBJ whole genome shotgun (WGS) entry which is preliminary data.</text>
</comment>
<protein>
    <submittedName>
        <fullName evidence="3">Cytochrome P460</fullName>
    </submittedName>
</protein>
<accession>A0A4R5QJL5</accession>
<proteinExistence type="predicted"/>
<feature type="chain" id="PRO_5020821203" evidence="1">
    <location>
        <begin position="27"/>
        <end position="176"/>
    </location>
</feature>
<dbReference type="AlphaFoldDB" id="A0A4R5QJL5"/>
<dbReference type="Gene3D" id="3.50.70.20">
    <property type="entry name" value="Cytochrome P460"/>
    <property type="match status" value="1"/>
</dbReference>
<feature type="signal peptide" evidence="1">
    <location>
        <begin position="1"/>
        <end position="26"/>
    </location>
</feature>
<feature type="domain" description="Cytochrome P460" evidence="2">
    <location>
        <begin position="42"/>
        <end position="172"/>
    </location>
</feature>
<sequence length="176" mass="18334">MARTSTPALAVAAVACAAVGVVPVLAGHAEDEASAVFGVRMPAGYRNWQLISVAHEAGSLNDLRAVLGNDVAAKAFREGITPFPDGAIIARLAWRHEPSAGNNAAFGRTQSFVAGAPTNVQFSVKDSSRYPGTGGWGFGQFEGGRPNRDEALLGTCFPCHSQAPGTADFVFTRYAP</sequence>
<dbReference type="Pfam" id="PF16694">
    <property type="entry name" value="Cytochrome_P460"/>
    <property type="match status" value="1"/>
</dbReference>
<dbReference type="CDD" id="cd20753">
    <property type="entry name" value="cyt_P460_Mc-like"/>
    <property type="match status" value="1"/>
</dbReference>
<evidence type="ECO:0000259" key="2">
    <source>
        <dbReference type="Pfam" id="PF16694"/>
    </source>
</evidence>
<dbReference type="EMBL" id="SMSJ01000004">
    <property type="protein sequence ID" value="TDH63612.1"/>
    <property type="molecule type" value="Genomic_DNA"/>
</dbReference>
<evidence type="ECO:0000256" key="1">
    <source>
        <dbReference type="SAM" id="SignalP"/>
    </source>
</evidence>
<reference evidence="3 4" key="1">
    <citation type="journal article" date="2016" name="J. Microbiol.">
        <title>Dankookia rubra gen. nov., sp. nov., an alphaproteobacterium isolated from sediment of a shallow stream.</title>
        <authorList>
            <person name="Kim W.H."/>
            <person name="Kim D.H."/>
            <person name="Kang K."/>
            <person name="Ahn T.Y."/>
        </authorList>
    </citation>
    <scope>NUCLEOTIDE SEQUENCE [LARGE SCALE GENOMIC DNA]</scope>
    <source>
        <strain evidence="3 4">JCM30602</strain>
    </source>
</reference>
<keyword evidence="1" id="KW-0732">Signal</keyword>
<dbReference type="PROSITE" id="PS51257">
    <property type="entry name" value="PROKAR_LIPOPROTEIN"/>
    <property type="match status" value="1"/>
</dbReference>
<keyword evidence="4" id="KW-1185">Reference proteome</keyword>
<organism evidence="3 4">
    <name type="scientific">Dankookia rubra</name>
    <dbReference type="NCBI Taxonomy" id="1442381"/>
    <lineage>
        <taxon>Bacteria</taxon>
        <taxon>Pseudomonadati</taxon>
        <taxon>Pseudomonadota</taxon>
        <taxon>Alphaproteobacteria</taxon>
        <taxon>Acetobacterales</taxon>
        <taxon>Roseomonadaceae</taxon>
        <taxon>Dankookia</taxon>
    </lineage>
</organism>
<dbReference type="Proteomes" id="UP000295096">
    <property type="component" value="Unassembled WGS sequence"/>
</dbReference>
<dbReference type="InterPro" id="IPR032033">
    <property type="entry name" value="Cytochrome_P460"/>
</dbReference>
<dbReference type="RefSeq" id="WP_133287406.1">
    <property type="nucleotide sequence ID" value="NZ_SMSJ01000004.1"/>
</dbReference>
<name>A0A4R5QJL5_9PROT</name>
<dbReference type="InterPro" id="IPR038142">
    <property type="entry name" value="Cytochrome_P460_sp"/>
</dbReference>
<dbReference type="OrthoDB" id="511546at2"/>
<evidence type="ECO:0000313" key="4">
    <source>
        <dbReference type="Proteomes" id="UP000295096"/>
    </source>
</evidence>
<evidence type="ECO:0000313" key="3">
    <source>
        <dbReference type="EMBL" id="TDH63612.1"/>
    </source>
</evidence>